<feature type="domain" description="Carbohydrate kinase FGGY C-terminal" evidence="1">
    <location>
        <begin position="19"/>
        <end position="123"/>
    </location>
</feature>
<name>A0A645FAE0_9ZZZZ</name>
<proteinExistence type="predicted"/>
<gene>
    <name evidence="2" type="primary">rhaB_12</name>
    <name evidence="2" type="ORF">SDC9_157871</name>
</gene>
<keyword evidence="2" id="KW-0808">Transferase</keyword>
<dbReference type="EMBL" id="VSSQ01056739">
    <property type="protein sequence ID" value="MPN10576.1"/>
    <property type="molecule type" value="Genomic_DNA"/>
</dbReference>
<keyword evidence="2" id="KW-0418">Kinase</keyword>
<organism evidence="2">
    <name type="scientific">bioreactor metagenome</name>
    <dbReference type="NCBI Taxonomy" id="1076179"/>
    <lineage>
        <taxon>unclassified sequences</taxon>
        <taxon>metagenomes</taxon>
        <taxon>ecological metagenomes</taxon>
    </lineage>
</organism>
<evidence type="ECO:0000313" key="2">
    <source>
        <dbReference type="EMBL" id="MPN10576.1"/>
    </source>
</evidence>
<accession>A0A645FAE0</accession>
<dbReference type="SUPFAM" id="SSF53067">
    <property type="entry name" value="Actin-like ATPase domain"/>
    <property type="match status" value="1"/>
</dbReference>
<dbReference type="Gene3D" id="3.30.420.40">
    <property type="match status" value="1"/>
</dbReference>
<dbReference type="EC" id="2.7.1.5" evidence="2"/>
<dbReference type="InterPro" id="IPR018485">
    <property type="entry name" value="FGGY_C"/>
</dbReference>
<reference evidence="2" key="1">
    <citation type="submission" date="2019-08" db="EMBL/GenBank/DDBJ databases">
        <authorList>
            <person name="Kucharzyk K."/>
            <person name="Murdoch R.W."/>
            <person name="Higgins S."/>
            <person name="Loffler F."/>
        </authorList>
    </citation>
    <scope>NUCLEOTIDE SEQUENCE</scope>
</reference>
<protein>
    <submittedName>
        <fullName evidence="2">Rhamnulokinase</fullName>
        <ecNumber evidence="2">2.7.1.5</ecNumber>
    </submittedName>
</protein>
<sequence>MQAADCARGGIACLNLDAPEFAHPNPDMPGEIQKYCARKEFGVPDGLGEIARCVFESLVLRFKSCFDNVCRFTGKRISLIHLFGGGSKNRLLCQWTADALGVPVIAGPSETTSVGNLLMQLIASREIGNLAEGRQIAARSVGTVEYFPQNSGSWNDHYAKFFADRG</sequence>
<dbReference type="AlphaFoldDB" id="A0A645FAE0"/>
<comment type="caution">
    <text evidence="2">The sequence shown here is derived from an EMBL/GenBank/DDBJ whole genome shotgun (WGS) entry which is preliminary data.</text>
</comment>
<dbReference type="InterPro" id="IPR043129">
    <property type="entry name" value="ATPase_NBD"/>
</dbReference>
<evidence type="ECO:0000259" key="1">
    <source>
        <dbReference type="Pfam" id="PF02782"/>
    </source>
</evidence>
<dbReference type="GO" id="GO:0008993">
    <property type="term" value="F:rhamnulokinase activity"/>
    <property type="evidence" value="ECO:0007669"/>
    <property type="project" value="UniProtKB-EC"/>
</dbReference>
<dbReference type="Pfam" id="PF02782">
    <property type="entry name" value="FGGY_C"/>
    <property type="match status" value="1"/>
</dbReference>